<dbReference type="PANTHER" id="PTHR22880">
    <property type="entry name" value="FALZ-RELATED BROMODOMAIN-CONTAINING PROTEINS"/>
    <property type="match status" value="1"/>
</dbReference>
<dbReference type="InterPro" id="IPR050935">
    <property type="entry name" value="Bromo_chromatin_reader"/>
</dbReference>
<evidence type="ECO:0000313" key="7">
    <source>
        <dbReference type="Proteomes" id="UP001273209"/>
    </source>
</evidence>
<dbReference type="GeneID" id="87916624"/>
<dbReference type="Proteomes" id="UP001273209">
    <property type="component" value="Unassembled WGS sequence"/>
</dbReference>
<reference evidence="6" key="1">
    <citation type="submission" date="2023-11" db="EMBL/GenBank/DDBJ databases">
        <title>The genome sequences of three competitors of mushroom-forming fungi.</title>
        <authorList>
            <person name="Beijen E."/>
            <person name="Ohm R.A."/>
        </authorList>
    </citation>
    <scope>NUCLEOTIDE SEQUENCE</scope>
    <source>
        <strain evidence="6">CBS 100526</strain>
    </source>
</reference>
<organism evidence="6 7">
    <name type="scientific">Trichoderma aggressivum f. europaeum</name>
    <dbReference type="NCBI Taxonomy" id="173218"/>
    <lineage>
        <taxon>Eukaryota</taxon>
        <taxon>Fungi</taxon>
        <taxon>Dikarya</taxon>
        <taxon>Ascomycota</taxon>
        <taxon>Pezizomycotina</taxon>
        <taxon>Sordariomycetes</taxon>
        <taxon>Hypocreomycetidae</taxon>
        <taxon>Hypocreales</taxon>
        <taxon>Hypocreaceae</taxon>
        <taxon>Trichoderma</taxon>
    </lineage>
</organism>
<feature type="compositionally biased region" description="Low complexity" evidence="3">
    <location>
        <begin position="15"/>
        <end position="31"/>
    </location>
</feature>
<dbReference type="Gene3D" id="1.20.920.10">
    <property type="entry name" value="Bromodomain-like"/>
    <property type="match status" value="1"/>
</dbReference>
<protein>
    <submittedName>
        <fullName evidence="6">Uncharacterized protein</fullName>
    </submittedName>
</protein>
<dbReference type="CDD" id="cd18186">
    <property type="entry name" value="BTB_POZ_ZBTB_KLHL-like"/>
    <property type="match status" value="1"/>
</dbReference>
<keyword evidence="1 2" id="KW-0103">Bromodomain</keyword>
<dbReference type="InterPro" id="IPR011333">
    <property type="entry name" value="SKP1/BTB/POZ_sf"/>
</dbReference>
<dbReference type="GO" id="GO:0006338">
    <property type="term" value="P:chromatin remodeling"/>
    <property type="evidence" value="ECO:0007669"/>
    <property type="project" value="TreeGrafter"/>
</dbReference>
<dbReference type="GO" id="GO:0006355">
    <property type="term" value="P:regulation of DNA-templated transcription"/>
    <property type="evidence" value="ECO:0007669"/>
    <property type="project" value="TreeGrafter"/>
</dbReference>
<dbReference type="PROSITE" id="PS50014">
    <property type="entry name" value="BROMODOMAIN_2"/>
    <property type="match status" value="1"/>
</dbReference>
<feature type="domain" description="Bromo" evidence="4">
    <location>
        <begin position="356"/>
        <end position="421"/>
    </location>
</feature>
<evidence type="ECO:0000256" key="1">
    <source>
        <dbReference type="ARBA" id="ARBA00023117"/>
    </source>
</evidence>
<dbReference type="Pfam" id="PF00651">
    <property type="entry name" value="BTB"/>
    <property type="match status" value="1"/>
</dbReference>
<dbReference type="RefSeq" id="XP_062758740.1">
    <property type="nucleotide sequence ID" value="XM_062896719.1"/>
</dbReference>
<dbReference type="SUPFAM" id="SSF54695">
    <property type="entry name" value="POZ domain"/>
    <property type="match status" value="1"/>
</dbReference>
<name>A0AAE1IIW5_9HYPO</name>
<evidence type="ECO:0000313" key="6">
    <source>
        <dbReference type="EMBL" id="KAK4081787.1"/>
    </source>
</evidence>
<evidence type="ECO:0000259" key="4">
    <source>
        <dbReference type="PROSITE" id="PS50014"/>
    </source>
</evidence>
<dbReference type="PROSITE" id="PS50097">
    <property type="entry name" value="BTB"/>
    <property type="match status" value="1"/>
</dbReference>
<gene>
    <name evidence="6" type="ORF">Triagg1_2528</name>
</gene>
<dbReference type="GO" id="GO:0000785">
    <property type="term" value="C:chromatin"/>
    <property type="evidence" value="ECO:0007669"/>
    <property type="project" value="TreeGrafter"/>
</dbReference>
<accession>A0AAE1IIW5</accession>
<dbReference type="Pfam" id="PF00439">
    <property type="entry name" value="Bromodomain"/>
    <property type="match status" value="1"/>
</dbReference>
<dbReference type="AlphaFoldDB" id="A0AAE1IIW5"/>
<dbReference type="Gene3D" id="3.30.710.10">
    <property type="entry name" value="Potassium Channel Kv1.1, Chain A"/>
    <property type="match status" value="1"/>
</dbReference>
<proteinExistence type="predicted"/>
<dbReference type="PANTHER" id="PTHR22880:SF225">
    <property type="entry name" value="BROMODOMAIN-CONTAINING PROTEIN BET-1-RELATED"/>
    <property type="match status" value="1"/>
</dbReference>
<evidence type="ECO:0000256" key="3">
    <source>
        <dbReference type="SAM" id="MobiDB-lite"/>
    </source>
</evidence>
<comment type="caution">
    <text evidence="6">The sequence shown here is derived from an EMBL/GenBank/DDBJ whole genome shotgun (WGS) entry which is preliminary data.</text>
</comment>
<keyword evidence="7" id="KW-1185">Reference proteome</keyword>
<dbReference type="InterPro" id="IPR001487">
    <property type="entry name" value="Bromodomain"/>
</dbReference>
<feature type="region of interest" description="Disordered" evidence="3">
    <location>
        <begin position="277"/>
        <end position="319"/>
    </location>
</feature>
<feature type="region of interest" description="Disordered" evidence="3">
    <location>
        <begin position="1"/>
        <end position="37"/>
    </location>
</feature>
<dbReference type="SUPFAM" id="SSF47370">
    <property type="entry name" value="Bromodomain"/>
    <property type="match status" value="1"/>
</dbReference>
<evidence type="ECO:0000256" key="2">
    <source>
        <dbReference type="PROSITE-ProRule" id="PRU00035"/>
    </source>
</evidence>
<sequence length="451" mass="49887">MSSNPPSKEVAASDGAAANGTTNGLANGTPNENKIRKPFSWTQPHPIFVIVLVGPNEQPFGLQKDFLCDRSEFYRKHFEDNVTEKALEHIVKLPDATPAVFGLVQNFLYTGKITDESTNVTSYESLVGLWNLGHKLAVKGLCEHTLEAMVDCRRTTGRIPATPLLIQVWRDTPEGSSIRVLLLSWAAEYMRSSDARAEFAKSLPQEVLSELVVTMSSFETIAPPAPAVASAVPAVTSVAVVSALPPSSIKPPNASVSVPIALRKNVHYLDEVPDEETLGAKKKGRRSSGVSVDTGSSRKAYRKSGSSPPPKPQKRRSSAALLEGKTFSTHQKLDFCADLLNRMLSGPGFWTRLVGPFREPVDPVEDGVPDYFDKVKKPMDLSTVKQRMDQKQYTTEEEFLVDVRQIFDNCFTYWKKGDPMWAAGERLQRTFEEKYSHMNKWIAKLGGEEGE</sequence>
<evidence type="ECO:0000259" key="5">
    <source>
        <dbReference type="PROSITE" id="PS50097"/>
    </source>
</evidence>
<dbReference type="InterPro" id="IPR036427">
    <property type="entry name" value="Bromodomain-like_sf"/>
</dbReference>
<dbReference type="SMART" id="SM00297">
    <property type="entry name" value="BROMO"/>
    <property type="match status" value="1"/>
</dbReference>
<dbReference type="InterPro" id="IPR000210">
    <property type="entry name" value="BTB/POZ_dom"/>
</dbReference>
<dbReference type="PRINTS" id="PR00503">
    <property type="entry name" value="BROMODOMAIN"/>
</dbReference>
<feature type="domain" description="BTB" evidence="5">
    <location>
        <begin position="49"/>
        <end position="117"/>
    </location>
</feature>
<dbReference type="GO" id="GO:0005634">
    <property type="term" value="C:nucleus"/>
    <property type="evidence" value="ECO:0007669"/>
    <property type="project" value="TreeGrafter"/>
</dbReference>
<dbReference type="EMBL" id="JAWRVG010000006">
    <property type="protein sequence ID" value="KAK4081787.1"/>
    <property type="molecule type" value="Genomic_DNA"/>
</dbReference>
<feature type="compositionally biased region" description="Polar residues" evidence="3">
    <location>
        <begin position="288"/>
        <end position="297"/>
    </location>
</feature>